<dbReference type="EMBL" id="BAAAGE010000007">
    <property type="protein sequence ID" value="GAA0732593.1"/>
    <property type="molecule type" value="Genomic_DNA"/>
</dbReference>
<dbReference type="PANTHER" id="PTHR39332">
    <property type="entry name" value="BLL4707 PROTEIN"/>
    <property type="match status" value="1"/>
</dbReference>
<protein>
    <recommendedName>
        <fullName evidence="4">Polyketide cyclase / dehydrase and lipid transport</fullName>
    </recommendedName>
</protein>
<dbReference type="InterPro" id="IPR019587">
    <property type="entry name" value="Polyketide_cyclase/dehydratase"/>
</dbReference>
<name>A0ABP3UJS6_9FLAO</name>
<organism evidence="2 3">
    <name type="scientific">Aquimarina litoralis</name>
    <dbReference type="NCBI Taxonomy" id="584605"/>
    <lineage>
        <taxon>Bacteria</taxon>
        <taxon>Pseudomonadati</taxon>
        <taxon>Bacteroidota</taxon>
        <taxon>Flavobacteriia</taxon>
        <taxon>Flavobacteriales</taxon>
        <taxon>Flavobacteriaceae</taxon>
        <taxon>Aquimarina</taxon>
    </lineage>
</organism>
<accession>A0ABP3UJS6</accession>
<feature type="chain" id="PRO_5047397149" description="Polyketide cyclase / dehydrase and lipid transport" evidence="1">
    <location>
        <begin position="23"/>
        <end position="168"/>
    </location>
</feature>
<dbReference type="CDD" id="cd07821">
    <property type="entry name" value="PYR_PYL_RCAR_like"/>
    <property type="match status" value="1"/>
</dbReference>
<keyword evidence="1" id="KW-0732">Signal</keyword>
<gene>
    <name evidence="2" type="ORF">GCM10009430_45880</name>
</gene>
<evidence type="ECO:0000313" key="3">
    <source>
        <dbReference type="Proteomes" id="UP001501758"/>
    </source>
</evidence>
<evidence type="ECO:0008006" key="4">
    <source>
        <dbReference type="Google" id="ProtNLM"/>
    </source>
</evidence>
<dbReference type="Pfam" id="PF10604">
    <property type="entry name" value="Polyketide_cyc2"/>
    <property type="match status" value="1"/>
</dbReference>
<evidence type="ECO:0000256" key="1">
    <source>
        <dbReference type="SAM" id="SignalP"/>
    </source>
</evidence>
<dbReference type="RefSeq" id="WP_343914580.1">
    <property type="nucleotide sequence ID" value="NZ_BAAAGE010000007.1"/>
</dbReference>
<keyword evidence="3" id="KW-1185">Reference proteome</keyword>
<feature type="signal peptide" evidence="1">
    <location>
        <begin position="1"/>
        <end position="22"/>
    </location>
</feature>
<dbReference type="Gene3D" id="3.30.530.20">
    <property type="match status" value="1"/>
</dbReference>
<comment type="caution">
    <text evidence="2">The sequence shown here is derived from an EMBL/GenBank/DDBJ whole genome shotgun (WGS) entry which is preliminary data.</text>
</comment>
<dbReference type="SUPFAM" id="SSF55961">
    <property type="entry name" value="Bet v1-like"/>
    <property type="match status" value="1"/>
</dbReference>
<proteinExistence type="predicted"/>
<sequence length="168" mass="19008">MKIKNLLLSTLVLLLSANLASAQSMGEPKVQFSKIINKSADKFWKTVRQMDKIDKYSSNIARVEWTGNMGKGGQRVCYTPDGKGYFKEKILAYNESAKSFSYSLLEGAPVKGMVNTIKVVDLGNGKCVFVFWSDYEQFIENPQMKQEQFHAFMTSSLEEMTKKMAKDS</sequence>
<evidence type="ECO:0000313" key="2">
    <source>
        <dbReference type="EMBL" id="GAA0732593.1"/>
    </source>
</evidence>
<dbReference type="Proteomes" id="UP001501758">
    <property type="component" value="Unassembled WGS sequence"/>
</dbReference>
<dbReference type="InterPro" id="IPR023393">
    <property type="entry name" value="START-like_dom_sf"/>
</dbReference>
<reference evidence="3" key="1">
    <citation type="journal article" date="2019" name="Int. J. Syst. Evol. Microbiol.">
        <title>The Global Catalogue of Microorganisms (GCM) 10K type strain sequencing project: providing services to taxonomists for standard genome sequencing and annotation.</title>
        <authorList>
            <consortium name="The Broad Institute Genomics Platform"/>
            <consortium name="The Broad Institute Genome Sequencing Center for Infectious Disease"/>
            <person name="Wu L."/>
            <person name="Ma J."/>
        </authorList>
    </citation>
    <scope>NUCLEOTIDE SEQUENCE [LARGE SCALE GENOMIC DNA]</scope>
    <source>
        <strain evidence="3">JCM 15974</strain>
    </source>
</reference>
<dbReference type="PANTHER" id="PTHR39332:SF7">
    <property type="entry name" value="SRPBCC FAMILY PROTEIN"/>
    <property type="match status" value="1"/>
</dbReference>